<dbReference type="InterPro" id="IPR045304">
    <property type="entry name" value="LbH_SAT"/>
</dbReference>
<sequence length="287" mass="29876">MAAACTHNSTSHPPSSSCKRIKYCKSPSPYTKNLNNCSRISLDQDEIWSQIRQEAESYMEHDPLLSNLYHCAILSHPTLESALSNHLALKLSTAYVSAAALAAAFHAALLESAAIRLAIRSDLAAVMERDPACCGYAQCFLNFKGFLACQAHRLARKFWIDGRAAAALLIQSRVSEVFAVDIHPGAAIGSGIMMDHATGVVIGETAVVGDGVTILHGVTLGGTGKDGGDRHPKIGDGVMIGAGAKILGNIVVGPNAKIGAGAVVLKEVPAGATAVGNPARLVGFRGA</sequence>
<evidence type="ECO:0000256" key="5">
    <source>
        <dbReference type="ARBA" id="ARBA00022679"/>
    </source>
</evidence>
<organism evidence="8 9">
    <name type="scientific">Salvia divinorum</name>
    <name type="common">Maria pastora</name>
    <name type="synonym">Diviner's sage</name>
    <dbReference type="NCBI Taxonomy" id="28513"/>
    <lineage>
        <taxon>Eukaryota</taxon>
        <taxon>Viridiplantae</taxon>
        <taxon>Streptophyta</taxon>
        <taxon>Embryophyta</taxon>
        <taxon>Tracheophyta</taxon>
        <taxon>Spermatophyta</taxon>
        <taxon>Magnoliopsida</taxon>
        <taxon>eudicotyledons</taxon>
        <taxon>Gunneridae</taxon>
        <taxon>Pentapetalae</taxon>
        <taxon>asterids</taxon>
        <taxon>lamiids</taxon>
        <taxon>Lamiales</taxon>
        <taxon>Lamiaceae</taxon>
        <taxon>Nepetoideae</taxon>
        <taxon>Mentheae</taxon>
        <taxon>Salviinae</taxon>
        <taxon>Salvia</taxon>
        <taxon>Salvia subgen. Calosphace</taxon>
    </lineage>
</organism>
<evidence type="ECO:0000256" key="4">
    <source>
        <dbReference type="ARBA" id="ARBA00022605"/>
    </source>
</evidence>
<gene>
    <name evidence="8" type="primary">SAT1</name>
    <name evidence="8" type="ORF">AAHA92_29774</name>
</gene>
<dbReference type="Pfam" id="PF00132">
    <property type="entry name" value="Hexapep"/>
    <property type="match status" value="1"/>
</dbReference>
<dbReference type="AlphaFoldDB" id="A0ABD1FZG8"/>
<dbReference type="Gene3D" id="1.10.3130.10">
    <property type="entry name" value="serine acetyltransferase, domain 1"/>
    <property type="match status" value="1"/>
</dbReference>
<dbReference type="Gene3D" id="2.160.10.10">
    <property type="entry name" value="Hexapeptide repeat proteins"/>
    <property type="match status" value="1"/>
</dbReference>
<comment type="caution">
    <text evidence="8">The sequence shown here is derived from an EMBL/GenBank/DDBJ whole genome shotgun (WGS) entry which is preliminary data.</text>
</comment>
<dbReference type="EMBL" id="JBEAFC010000011">
    <property type="protein sequence ID" value="KAL1537239.1"/>
    <property type="molecule type" value="Genomic_DNA"/>
</dbReference>
<proteinExistence type="inferred from homology"/>
<dbReference type="InterPro" id="IPR001451">
    <property type="entry name" value="Hexapep"/>
</dbReference>
<dbReference type="InterPro" id="IPR010493">
    <property type="entry name" value="Ser_AcTrfase_N"/>
</dbReference>
<dbReference type="CDD" id="cd03354">
    <property type="entry name" value="LbH_SAT"/>
    <property type="match status" value="1"/>
</dbReference>
<dbReference type="NCBIfam" id="TIGR01172">
    <property type="entry name" value="cysE"/>
    <property type="match status" value="1"/>
</dbReference>
<comment type="pathway">
    <text evidence="1">Amino-acid biosynthesis; L-cysteine biosynthesis; L-cysteine from L-serine: step 1/2.</text>
</comment>
<evidence type="ECO:0000313" key="9">
    <source>
        <dbReference type="Proteomes" id="UP001567538"/>
    </source>
</evidence>
<protein>
    <recommendedName>
        <fullName evidence="3">serine O-acetyltransferase</fullName>
        <ecNumber evidence="3">2.3.1.30</ecNumber>
    </recommendedName>
</protein>
<evidence type="ECO:0000256" key="6">
    <source>
        <dbReference type="ARBA" id="ARBA00023315"/>
    </source>
</evidence>
<dbReference type="Proteomes" id="UP001567538">
    <property type="component" value="Unassembled WGS sequence"/>
</dbReference>
<evidence type="ECO:0000256" key="2">
    <source>
        <dbReference type="ARBA" id="ARBA00007274"/>
    </source>
</evidence>
<feature type="domain" description="Serine acetyltransferase N-terminal" evidence="7">
    <location>
        <begin position="47"/>
        <end position="151"/>
    </location>
</feature>
<dbReference type="PANTHER" id="PTHR42811">
    <property type="entry name" value="SERINE ACETYLTRANSFERASE"/>
    <property type="match status" value="1"/>
</dbReference>
<dbReference type="SMART" id="SM00971">
    <property type="entry name" value="SATase_N"/>
    <property type="match status" value="1"/>
</dbReference>
<dbReference type="FunFam" id="2.160.10.10:FF:000002">
    <property type="entry name" value="Serine acetyltransferase"/>
    <property type="match status" value="1"/>
</dbReference>
<dbReference type="PROSITE" id="PS00101">
    <property type="entry name" value="HEXAPEP_TRANSFERASES"/>
    <property type="match status" value="1"/>
</dbReference>
<dbReference type="InterPro" id="IPR053376">
    <property type="entry name" value="Serine_acetyltransferase"/>
</dbReference>
<reference evidence="8 9" key="1">
    <citation type="submission" date="2024-06" db="EMBL/GenBank/DDBJ databases">
        <title>A chromosome level genome sequence of Diviner's sage (Salvia divinorum).</title>
        <authorList>
            <person name="Ford S.A."/>
            <person name="Ro D.-K."/>
            <person name="Ness R.W."/>
            <person name="Phillips M.A."/>
        </authorList>
    </citation>
    <scope>NUCLEOTIDE SEQUENCE [LARGE SCALE GENOMIC DNA]</scope>
    <source>
        <strain evidence="8">SAF-2024a</strain>
        <tissue evidence="8">Leaf</tissue>
    </source>
</reference>
<evidence type="ECO:0000313" key="8">
    <source>
        <dbReference type="EMBL" id="KAL1537239.1"/>
    </source>
</evidence>
<dbReference type="GO" id="GO:0008652">
    <property type="term" value="P:amino acid biosynthetic process"/>
    <property type="evidence" value="ECO:0007669"/>
    <property type="project" value="UniProtKB-KW"/>
</dbReference>
<dbReference type="InterPro" id="IPR005881">
    <property type="entry name" value="Ser_O-AcTrfase"/>
</dbReference>
<name>A0ABD1FZG8_SALDI</name>
<evidence type="ECO:0000256" key="3">
    <source>
        <dbReference type="ARBA" id="ARBA00013266"/>
    </source>
</evidence>
<dbReference type="InterPro" id="IPR018357">
    <property type="entry name" value="Hexapep_transf_CS"/>
</dbReference>
<dbReference type="GO" id="GO:0005737">
    <property type="term" value="C:cytoplasm"/>
    <property type="evidence" value="ECO:0007669"/>
    <property type="project" value="UniProtKB-ARBA"/>
</dbReference>
<keyword evidence="9" id="KW-1185">Reference proteome</keyword>
<keyword evidence="4" id="KW-0028">Amino-acid biosynthesis</keyword>
<comment type="similarity">
    <text evidence="2">Belongs to the transferase hexapeptide repeat family.</text>
</comment>
<evidence type="ECO:0000259" key="7">
    <source>
        <dbReference type="SMART" id="SM00971"/>
    </source>
</evidence>
<keyword evidence="5 8" id="KW-0808">Transferase</keyword>
<evidence type="ECO:0000256" key="1">
    <source>
        <dbReference type="ARBA" id="ARBA00004876"/>
    </source>
</evidence>
<dbReference type="GO" id="GO:0009001">
    <property type="term" value="F:serine O-acetyltransferase activity"/>
    <property type="evidence" value="ECO:0007669"/>
    <property type="project" value="UniProtKB-EC"/>
</dbReference>
<accession>A0ABD1FZG8</accession>
<dbReference type="EC" id="2.3.1.30" evidence="3"/>
<dbReference type="InterPro" id="IPR042122">
    <property type="entry name" value="Ser_AcTrfase_N_sf"/>
</dbReference>
<dbReference type="InterPro" id="IPR011004">
    <property type="entry name" value="Trimer_LpxA-like_sf"/>
</dbReference>
<keyword evidence="6 8" id="KW-0012">Acyltransferase</keyword>
<dbReference type="NCBIfam" id="NF041874">
    <property type="entry name" value="EPS_EpsC"/>
    <property type="match status" value="1"/>
</dbReference>
<dbReference type="Pfam" id="PF06426">
    <property type="entry name" value="SATase_N"/>
    <property type="match status" value="1"/>
</dbReference>
<dbReference type="SUPFAM" id="SSF51161">
    <property type="entry name" value="Trimeric LpxA-like enzymes"/>
    <property type="match status" value="1"/>
</dbReference>